<feature type="compositionally biased region" description="Polar residues" evidence="1">
    <location>
        <begin position="61"/>
        <end position="81"/>
    </location>
</feature>
<dbReference type="EMBL" id="CAJOBG010094189">
    <property type="protein sequence ID" value="CAF4676486.1"/>
    <property type="molecule type" value="Genomic_DNA"/>
</dbReference>
<name>A0A821GYZ0_9BILA</name>
<feature type="compositionally biased region" description="Basic and acidic residues" evidence="1">
    <location>
        <begin position="1"/>
        <end position="19"/>
    </location>
</feature>
<evidence type="ECO:0000256" key="1">
    <source>
        <dbReference type="SAM" id="MobiDB-lite"/>
    </source>
</evidence>
<feature type="non-terminal residue" evidence="2">
    <location>
        <position position="81"/>
    </location>
</feature>
<dbReference type="Proteomes" id="UP000663866">
    <property type="component" value="Unassembled WGS sequence"/>
</dbReference>
<dbReference type="AlphaFoldDB" id="A0A821GYZ0"/>
<evidence type="ECO:0000313" key="2">
    <source>
        <dbReference type="EMBL" id="CAF4676486.1"/>
    </source>
</evidence>
<sequence>EKPIYVGIDHRATLAERGQRNASKRQHTNGDKNNIDVSNSGTSNHRTRSRTHRQHKHQDSNDSSTSKVNHQSNKMSDPSQT</sequence>
<evidence type="ECO:0000313" key="3">
    <source>
        <dbReference type="Proteomes" id="UP000663866"/>
    </source>
</evidence>
<reference evidence="2" key="1">
    <citation type="submission" date="2021-02" db="EMBL/GenBank/DDBJ databases">
        <authorList>
            <person name="Nowell W R."/>
        </authorList>
    </citation>
    <scope>NUCLEOTIDE SEQUENCE</scope>
</reference>
<keyword evidence="3" id="KW-1185">Reference proteome</keyword>
<feature type="non-terminal residue" evidence="2">
    <location>
        <position position="1"/>
    </location>
</feature>
<gene>
    <name evidence="2" type="ORF">OVN521_LOCUS47580</name>
</gene>
<feature type="compositionally biased region" description="Basic residues" evidence="1">
    <location>
        <begin position="45"/>
        <end position="56"/>
    </location>
</feature>
<proteinExistence type="predicted"/>
<protein>
    <submittedName>
        <fullName evidence="2">Uncharacterized protein</fullName>
    </submittedName>
</protein>
<organism evidence="2 3">
    <name type="scientific">Rotaria magnacalcarata</name>
    <dbReference type="NCBI Taxonomy" id="392030"/>
    <lineage>
        <taxon>Eukaryota</taxon>
        <taxon>Metazoa</taxon>
        <taxon>Spiralia</taxon>
        <taxon>Gnathifera</taxon>
        <taxon>Rotifera</taxon>
        <taxon>Eurotatoria</taxon>
        <taxon>Bdelloidea</taxon>
        <taxon>Philodinida</taxon>
        <taxon>Philodinidae</taxon>
        <taxon>Rotaria</taxon>
    </lineage>
</organism>
<comment type="caution">
    <text evidence="2">The sequence shown here is derived from an EMBL/GenBank/DDBJ whole genome shotgun (WGS) entry which is preliminary data.</text>
</comment>
<accession>A0A821GYZ0</accession>
<feature type="region of interest" description="Disordered" evidence="1">
    <location>
        <begin position="1"/>
        <end position="81"/>
    </location>
</feature>